<protein>
    <submittedName>
        <fullName evidence="2">Uncharacterized protein</fullName>
    </submittedName>
</protein>
<organism evidence="2 3">
    <name type="scientific">Symbiodinium pilosum</name>
    <name type="common">Dinoflagellate</name>
    <dbReference type="NCBI Taxonomy" id="2952"/>
    <lineage>
        <taxon>Eukaryota</taxon>
        <taxon>Sar</taxon>
        <taxon>Alveolata</taxon>
        <taxon>Dinophyceae</taxon>
        <taxon>Suessiales</taxon>
        <taxon>Symbiodiniaceae</taxon>
        <taxon>Symbiodinium</taxon>
    </lineage>
</organism>
<evidence type="ECO:0000313" key="3">
    <source>
        <dbReference type="Proteomes" id="UP000649617"/>
    </source>
</evidence>
<comment type="caution">
    <text evidence="2">The sequence shown here is derived from an EMBL/GenBank/DDBJ whole genome shotgun (WGS) entry which is preliminary data.</text>
</comment>
<accession>A0A812SY64</accession>
<feature type="non-terminal residue" evidence="2">
    <location>
        <position position="158"/>
    </location>
</feature>
<feature type="compositionally biased region" description="Polar residues" evidence="1">
    <location>
        <begin position="1"/>
        <end position="16"/>
    </location>
</feature>
<name>A0A812SY64_SYMPI</name>
<dbReference type="Proteomes" id="UP000649617">
    <property type="component" value="Unassembled WGS sequence"/>
</dbReference>
<evidence type="ECO:0000256" key="1">
    <source>
        <dbReference type="SAM" id="MobiDB-lite"/>
    </source>
</evidence>
<keyword evidence="3" id="KW-1185">Reference proteome</keyword>
<feature type="region of interest" description="Disordered" evidence="1">
    <location>
        <begin position="1"/>
        <end position="22"/>
    </location>
</feature>
<gene>
    <name evidence="2" type="ORF">SPIL2461_LOCUS12996</name>
</gene>
<evidence type="ECO:0000313" key="2">
    <source>
        <dbReference type="EMBL" id="CAE7502066.1"/>
    </source>
</evidence>
<dbReference type="AlphaFoldDB" id="A0A812SY64"/>
<dbReference type="EMBL" id="CAJNIZ010027723">
    <property type="protein sequence ID" value="CAE7502066.1"/>
    <property type="molecule type" value="Genomic_DNA"/>
</dbReference>
<sequence>MTTGNTGHQAPTTGAGTSPGLGCRSLGRPLCQRWQGPDLIAQAGAGPELDAYLQARNIHRTATLAVMGADLDQFKKAVVAPWAAGYTDSARNTAIDAATVAKPAVPTLGALSVATAFGRRSFSEKVRKDFPQWADQIELYNKRLLGSERREFPVKELL</sequence>
<reference evidence="2" key="1">
    <citation type="submission" date="2021-02" db="EMBL/GenBank/DDBJ databases">
        <authorList>
            <person name="Dougan E. K."/>
            <person name="Rhodes N."/>
            <person name="Thang M."/>
            <person name="Chan C."/>
        </authorList>
    </citation>
    <scope>NUCLEOTIDE SEQUENCE</scope>
</reference>
<proteinExistence type="predicted"/>